<keyword evidence="3 6" id="KW-1133">Transmembrane helix</keyword>
<sequence>MKMMVFEWKKLWKQKKILLILTLIIAYGMITYLQNVSDQDRFKEQLYHDTENVRIELAALMERFAEEQEEGELDQARQDQEEYAKEAQSALYALRADIDTEQWVAIPEKEKNFLAAIESFTESGGVLSSLNGHELDLAIQKNNWLNKYELPVENERVPVSPHSFTKEFSTTILSIAGLALILLLLGNSLVGEKEQNTWLLIKTQPVSKRRVLIAKYFTMVFALLCTVIITIGSSILIALAFGDGNLTLHYPVLLSDGTRIEIITIGTYLIRLFILFFSAGLIAFSINMIFNSLLNQSFIAIACTFVVLGSGILLTHSFQILETYVNPFSLFLMSDLLERIPGNTDVLYLLSAALWSTLLLWVAIKIPDQQRKRTAAEKEQKPFRKGETYNKTNRLWIMMVFEWRKLVRKGLYKQGMLLLTVLVLGGYLLVSMESKAREEAYIAELQERKENEFIFVENLTAFIESFEKDLEDQDDDFMKSSIQKNIDMTYESIGLSQDFIKQLDRALNGYEEKDWSSFNDYLLWQVRFDNGEYDTETYINNRFELYGQFTVQASMEEKRLLVERNLQPLFPGAYIPTIFDNWGDDEEGRQEFQKANEKVDHSGLYTFYLFFTSYGYGIVFFVLLFVLGVGLTAEKGKKNTIRLLATQPISGYQLFSGKLLVASLTAVLSSAFIFGLIVLLGTTMNRIGDWNYPILHYDHSDLANAEGYTGTIVQGNGFHFITLGEYLLSSMMLYTLLVLFTLTLAMLVSLFLKRTMAVLTLTAVIIAGGYLIGTEFLSEWSWLSPFTYFNLPHVINGQLSINVDAPNLNRQIGAIVLVVWIVVTFFICSIAAIRRNIEY</sequence>
<feature type="coiled-coil region" evidence="5">
    <location>
        <begin position="50"/>
        <end position="86"/>
    </location>
</feature>
<dbReference type="GO" id="GO:0005886">
    <property type="term" value="C:plasma membrane"/>
    <property type="evidence" value="ECO:0007669"/>
    <property type="project" value="UniProtKB-SubCell"/>
</dbReference>
<dbReference type="PANTHER" id="PTHR37305:SF1">
    <property type="entry name" value="MEMBRANE PROTEIN"/>
    <property type="match status" value="1"/>
</dbReference>
<dbReference type="AlphaFoldDB" id="A0A0B5AGQ2"/>
<feature type="transmembrane region" description="Helical" evidence="6">
    <location>
        <begin position="659"/>
        <end position="680"/>
    </location>
</feature>
<comment type="subcellular location">
    <subcellularLocation>
        <location evidence="1">Membrane</location>
        <topology evidence="1">Multi-pass membrane protein</topology>
    </subcellularLocation>
</comment>
<keyword evidence="5" id="KW-0175">Coiled coil</keyword>
<feature type="transmembrane region" description="Helical" evidence="6">
    <location>
        <begin position="411"/>
        <end position="430"/>
    </location>
</feature>
<keyword evidence="9" id="KW-1185">Reference proteome</keyword>
<feature type="transmembrane region" description="Helical" evidence="6">
    <location>
        <begin position="346"/>
        <end position="364"/>
    </location>
</feature>
<feature type="transmembrane region" description="Helical" evidence="6">
    <location>
        <begin position="168"/>
        <end position="190"/>
    </location>
</feature>
<evidence type="ECO:0000313" key="8">
    <source>
        <dbReference type="EMBL" id="AJD89545.1"/>
    </source>
</evidence>
<reference evidence="8 9" key="1">
    <citation type="submission" date="2014-08" db="EMBL/GenBank/DDBJ databases">
        <title>Complete genome of a marine bacteria Jeotgalibacillus malaysiensis.</title>
        <authorList>
            <person name="Yaakop A.S."/>
            <person name="Chan K.-G."/>
            <person name="Goh K.M."/>
        </authorList>
    </citation>
    <scope>NUCLEOTIDE SEQUENCE [LARGE SCALE GENOMIC DNA]</scope>
    <source>
        <strain evidence="8 9">D5</strain>
    </source>
</reference>
<feature type="transmembrane region" description="Helical" evidence="6">
    <location>
        <begin position="211"/>
        <end position="242"/>
    </location>
</feature>
<evidence type="ECO:0000256" key="4">
    <source>
        <dbReference type="ARBA" id="ARBA00023136"/>
    </source>
</evidence>
<dbReference type="BioCyc" id="JESP1508404:G14D9-9445-MONOMER"/>
<evidence type="ECO:0000256" key="3">
    <source>
        <dbReference type="ARBA" id="ARBA00022989"/>
    </source>
</evidence>
<evidence type="ECO:0000259" key="7">
    <source>
        <dbReference type="Pfam" id="PF12698"/>
    </source>
</evidence>
<evidence type="ECO:0000256" key="2">
    <source>
        <dbReference type="ARBA" id="ARBA00022692"/>
    </source>
</evidence>
<organism evidence="8 9">
    <name type="scientific">Jeotgalibacillus malaysiensis</name>
    <dbReference type="NCBI Taxonomy" id="1508404"/>
    <lineage>
        <taxon>Bacteria</taxon>
        <taxon>Bacillati</taxon>
        <taxon>Bacillota</taxon>
        <taxon>Bacilli</taxon>
        <taxon>Bacillales</taxon>
        <taxon>Caryophanaceae</taxon>
        <taxon>Jeotgalibacillus</taxon>
    </lineage>
</organism>
<feature type="transmembrane region" description="Helical" evidence="6">
    <location>
        <begin position="607"/>
        <end position="633"/>
    </location>
</feature>
<feature type="domain" description="ABC-2 type transporter transmembrane" evidence="7">
    <location>
        <begin position="46"/>
        <end position="347"/>
    </location>
</feature>
<feature type="transmembrane region" description="Helical" evidence="6">
    <location>
        <begin position="812"/>
        <end position="833"/>
    </location>
</feature>
<dbReference type="InterPro" id="IPR013525">
    <property type="entry name" value="ABC2_TM"/>
</dbReference>
<dbReference type="Pfam" id="PF12698">
    <property type="entry name" value="ABC2_membrane_3"/>
    <property type="match status" value="1"/>
</dbReference>
<dbReference type="EMBL" id="CP009416">
    <property type="protein sequence ID" value="AJD89545.1"/>
    <property type="molecule type" value="Genomic_DNA"/>
</dbReference>
<dbReference type="HOGENOM" id="CLU_340876_0_0_9"/>
<feature type="transmembrane region" description="Helical" evidence="6">
    <location>
        <begin position="726"/>
        <end position="748"/>
    </location>
</feature>
<keyword evidence="4 6" id="KW-0472">Membrane</keyword>
<dbReference type="GO" id="GO:0140359">
    <property type="term" value="F:ABC-type transporter activity"/>
    <property type="evidence" value="ECO:0007669"/>
    <property type="project" value="InterPro"/>
</dbReference>
<dbReference type="PANTHER" id="PTHR37305">
    <property type="entry name" value="INTEGRAL MEMBRANE PROTEIN-RELATED"/>
    <property type="match status" value="1"/>
</dbReference>
<feature type="transmembrane region" description="Helical" evidence="6">
    <location>
        <begin position="755"/>
        <end position="773"/>
    </location>
</feature>
<gene>
    <name evidence="8" type="ORF">JMA_02280</name>
</gene>
<proteinExistence type="predicted"/>
<dbReference type="STRING" id="1508404.JMA_02280"/>
<evidence type="ECO:0000313" key="9">
    <source>
        <dbReference type="Proteomes" id="UP000031449"/>
    </source>
</evidence>
<dbReference type="OrthoDB" id="2446350at2"/>
<evidence type="ECO:0000256" key="1">
    <source>
        <dbReference type="ARBA" id="ARBA00004141"/>
    </source>
</evidence>
<name>A0A0B5AGQ2_9BACL</name>
<accession>A0A0B5AGQ2</accession>
<dbReference type="Proteomes" id="UP000031449">
    <property type="component" value="Chromosome"/>
</dbReference>
<dbReference type="KEGG" id="jeo:JMA_02280"/>
<evidence type="ECO:0000256" key="6">
    <source>
        <dbReference type="SAM" id="Phobius"/>
    </source>
</evidence>
<feature type="transmembrane region" description="Helical" evidence="6">
    <location>
        <begin position="298"/>
        <end position="321"/>
    </location>
</feature>
<protein>
    <recommendedName>
        <fullName evidence="7">ABC-2 type transporter transmembrane domain-containing protein</fullName>
    </recommendedName>
</protein>
<feature type="transmembrane region" description="Helical" evidence="6">
    <location>
        <begin position="262"/>
        <end position="286"/>
    </location>
</feature>
<keyword evidence="2 6" id="KW-0812">Transmembrane</keyword>
<evidence type="ECO:0000256" key="5">
    <source>
        <dbReference type="SAM" id="Coils"/>
    </source>
</evidence>